<keyword evidence="12" id="KW-0968">Cytoplasmic vesicle</keyword>
<dbReference type="InterPro" id="IPR012561">
    <property type="entry name" value="Ferlin_B-domain"/>
</dbReference>
<dbReference type="Pfam" id="PF00168">
    <property type="entry name" value="C2"/>
    <property type="match status" value="5"/>
</dbReference>
<dbReference type="InterPro" id="IPR012560">
    <property type="entry name" value="Ferlin_A-domain"/>
</dbReference>
<feature type="transmembrane region" description="Helical" evidence="15">
    <location>
        <begin position="1951"/>
        <end position="1973"/>
    </location>
</feature>
<evidence type="ECO:0000313" key="18">
    <source>
        <dbReference type="Proteomes" id="UP000699462"/>
    </source>
</evidence>
<keyword evidence="6" id="KW-0479">Metal-binding</keyword>
<feature type="region of interest" description="Disordered" evidence="14">
    <location>
        <begin position="1313"/>
        <end position="1342"/>
    </location>
</feature>
<evidence type="ECO:0000256" key="10">
    <source>
        <dbReference type="ARBA" id="ARBA00022989"/>
    </source>
</evidence>
<protein>
    <recommendedName>
        <fullName evidence="16">C2 domain-containing protein</fullName>
    </recommendedName>
</protein>
<gene>
    <name evidence="17" type="ORF">P879_04529</name>
</gene>
<dbReference type="Gene3D" id="2.60.40.150">
    <property type="entry name" value="C2 domain"/>
    <property type="match status" value="5"/>
</dbReference>
<dbReference type="GO" id="GO:0061025">
    <property type="term" value="P:membrane fusion"/>
    <property type="evidence" value="ECO:0007669"/>
    <property type="project" value="TreeGrafter"/>
</dbReference>
<evidence type="ECO:0000256" key="4">
    <source>
        <dbReference type="ARBA" id="ARBA00022475"/>
    </source>
</evidence>
<dbReference type="Pfam" id="PF16165">
    <property type="entry name" value="Ferlin_C"/>
    <property type="match status" value="1"/>
</dbReference>
<keyword evidence="10 15" id="KW-1133">Transmembrane helix</keyword>
<keyword evidence="11 15" id="KW-0472">Membrane</keyword>
<dbReference type="GO" id="GO:0046872">
    <property type="term" value="F:metal ion binding"/>
    <property type="evidence" value="ECO:0007669"/>
    <property type="project" value="UniProtKB-KW"/>
</dbReference>
<dbReference type="InterPro" id="IPR037724">
    <property type="entry name" value="C2E_Ferlin"/>
</dbReference>
<evidence type="ECO:0000256" key="2">
    <source>
        <dbReference type="ARBA" id="ARBA00004483"/>
    </source>
</evidence>
<dbReference type="InterPro" id="IPR012968">
    <property type="entry name" value="FerIin_dom"/>
</dbReference>
<feature type="domain" description="C2" evidence="16">
    <location>
        <begin position="1007"/>
        <end position="1138"/>
    </location>
</feature>
<dbReference type="OrthoDB" id="10059618at2759"/>
<dbReference type="CDD" id="cd08374">
    <property type="entry name" value="C2F_Ferlin"/>
    <property type="match status" value="1"/>
</dbReference>
<dbReference type="CDD" id="cd04018">
    <property type="entry name" value="C2C_Ferlin"/>
    <property type="match status" value="1"/>
</dbReference>
<feature type="domain" description="C2" evidence="16">
    <location>
        <begin position="1170"/>
        <end position="1294"/>
    </location>
</feature>
<feature type="region of interest" description="Disordered" evidence="14">
    <location>
        <begin position="1"/>
        <end position="120"/>
    </location>
</feature>
<dbReference type="EMBL" id="JTDF01021075">
    <property type="protein sequence ID" value="KAF8562326.1"/>
    <property type="molecule type" value="Genomic_DNA"/>
</dbReference>
<dbReference type="InterPro" id="IPR037720">
    <property type="entry name" value="C2B_Ferlin"/>
</dbReference>
<dbReference type="PROSITE" id="PS50004">
    <property type="entry name" value="C2"/>
    <property type="match status" value="6"/>
</dbReference>
<feature type="compositionally biased region" description="Basic and acidic residues" evidence="14">
    <location>
        <begin position="59"/>
        <end position="79"/>
    </location>
</feature>
<dbReference type="GO" id="GO:0030659">
    <property type="term" value="C:cytoplasmic vesicle membrane"/>
    <property type="evidence" value="ECO:0007669"/>
    <property type="project" value="UniProtKB-SubCell"/>
</dbReference>
<dbReference type="Pfam" id="PF08151">
    <property type="entry name" value="FerI"/>
    <property type="match status" value="1"/>
</dbReference>
<keyword evidence="7" id="KW-0677">Repeat</keyword>
<sequence length="1986" mass="226817">MSTPSNPRTASSPKSPIKSRTKNTQNQPNLSLTPQAEAQEPGTSNKEKDNAKKNVNSEAGKDDNVPKQAEKNAGSKETPKSPLKLTEPLPEEDTRASGGSGGGSAPSTTHRNIHQTYSSKPQDFQIRVKVVEARQLQGSNVSPVCKVTCWNRRKETHVKNFTNSPYWNEMFFFNFHESPANLLDQTITFSVYNSHHLRKDSLIGSFKFDLSVVYEENRHSMLNKWLLLSNPDDPMAGAKGYLKISIVILGPGDEAPSMKPIDADGEEDIEANLLRPAGVQLRPAVFKIRLFLAEDLPRMDPDTFRGLKNLMSRTDTEKEFADPYMILNFAGKSLKSSIKYGTDHPEWNEELSVNLQFPSMCERIKLTFFDWDRATEDDPIGVTTISLTETSAQGEDGFLPTFGPCFVNLYGSPREYSDLPDKYEALNLGKGEGVAYRGRVLLELVTELLEEPTKNEVKPLEPDVVARTQKSLRRRKYRLYTAFLSASMISEEKDSPVEFEVSIGNHGNKLDESVTPCASTTPPTYPVYNGQEYSYLPWGAEKPCTVVDSQWEDIPHRLCAINMLLKIADRLARNIEKVNVAVVAALSPEEQAQLAIASLDEFILDCSRPLPPWEPENCPETELDRNLRRLRENELKSLKKQALQTRETVSSIEEALARLRSYHDVIKNLTTEPQTSIPDVIIWMLSGSKRVAFHRIPAHEVLFHSNEEYRGRSCGVTQTINLKKPRLSKEDDIGIWKIPAQLRAIFWLGLEKDQHNWKKVHTEAKMQVLAETYENQASIMGTWVTTRPPLTRPAWSDTTGRLELVKESFTLPPGWQWDGDWFIDPELSVLYEKDSGHTSFVEDLFYNEFRTPTTSWAAATPTYTDAQGEVTEAPGKVQLADGWEWEGDWEIDYNRPCDNEGFEYTVNSNLGGYMAVEKLFHMFRRRRIIRRRVLKAATSSSNKEVPPKTPQDAWEYAFNFEAKFHSKERKVDMVRRRRWHRAMVPIKKDMDDASCVMQLTEGPGKATKGNLTVPRVYLRHKKAHVWHLRAYLFQARSLLGADDTGLSDPYVRCSFLGLSQRTEKIMATLCPTWDQTLIFDHVELHGDPVVTAVCPPPVVVEIFDWDQLNSDQFLGRCQIVPLVRLDAETTYSSMLQWHKIEKGTKYGGELLAAFELILLDGKSPPLPPTRRGALYNVPEGIRPVLQRTGIEILCWGVRNVSKHQLASVNSPSVEFEIGGRVIESSIIKDMRRNPNFSDPLLFLDVMLPKEELYTPPMNICVRDHRAFGLRPLVGLHVMKNFATFKVKPRIVRHDPIMDIPELCDATLLASELGRPTNKPEKKSKIKKKSSSRIVPSTEPGGATLEASRKTMKWKFTGLKKRKPTLLKMDMQQMDDDIDWWSKFYASMGQWDKCLKYKELGYDTLVVYKKPLEEVQHFEGFSDFCNTFTLTKGKNYEEDEDNFAGEFKGTFRIYPLPDDPNEPLPMRYFDKLAVSPEVEECIVRIYIIRATEIQPSDSSGLADPYVEIKLGDKKVSSKEKYIPNTLNPEFGCMFQLKCLLPIEKDLVIRIKDFDLVGTDDVIGETYIDLENRRLTKYRATCGLPQTYCISGPNQWRDSQTPTQILTSVCDYYSLPAPQFEEPNETHPSLTCRVGQKNFLLSHFEQGRICNPHLGPEKERLALHILNQLPLVKEHVETRLIFSPLQPNIEQGKLQMWVDMFPIKLGEPGPLVDISPRRPNEYELRVIVWNTEEVVLQETSFTGEKMSDIYVKGWLAGIDERQTTDVHYRSMDGEGNFNWRFVFPFFYLPAENTVVVRRKEHFWSLDATETRVRPSLIMQVWDNDLFSADDFLGTLELHLASMPAPAKSARKCDLHMVQATNKEIKTLNLFDCHRARGYWPFMNDENGEQELTGKIEMEMELLTKAEAVARPAGIARDEPNENPHLDPPKRPETSFFWLTSPWKTFKFIIWKRFRWIILGLVICILLGLLVALFVYSMPGLLARKIVNV</sequence>
<dbReference type="PANTHER" id="PTHR12546:SF33">
    <property type="entry name" value="SPERM VESICLE FUSION PROTEIN FER-1"/>
    <property type="match status" value="1"/>
</dbReference>
<dbReference type="InterPro" id="IPR037723">
    <property type="entry name" value="C2D_Ferlin"/>
</dbReference>
<dbReference type="SUPFAM" id="SSF49562">
    <property type="entry name" value="C2 domain (Calcium/lipid-binding domain, CaLB)"/>
    <property type="match status" value="6"/>
</dbReference>
<dbReference type="Proteomes" id="UP000699462">
    <property type="component" value="Unassembled WGS sequence"/>
</dbReference>
<accession>A0A8T0D4G9</accession>
<dbReference type="Pfam" id="PF22901">
    <property type="entry name" value="dsrm_Ferlin"/>
    <property type="match status" value="1"/>
</dbReference>
<dbReference type="SMART" id="SM01200">
    <property type="entry name" value="FerA"/>
    <property type="match status" value="1"/>
</dbReference>
<keyword evidence="8" id="KW-0106">Calcium</keyword>
<keyword evidence="18" id="KW-1185">Reference proteome</keyword>
<dbReference type="GO" id="GO:0007009">
    <property type="term" value="P:plasma membrane organization"/>
    <property type="evidence" value="ECO:0007669"/>
    <property type="project" value="TreeGrafter"/>
</dbReference>
<evidence type="ECO:0000256" key="8">
    <source>
        <dbReference type="ARBA" id="ARBA00022837"/>
    </source>
</evidence>
<evidence type="ECO:0000259" key="16">
    <source>
        <dbReference type="PROSITE" id="PS50004"/>
    </source>
</evidence>
<dbReference type="SMART" id="SM01201">
    <property type="entry name" value="FerB"/>
    <property type="match status" value="1"/>
</dbReference>
<feature type="compositionally biased region" description="Polar residues" evidence="14">
    <location>
        <begin position="105"/>
        <end position="120"/>
    </location>
</feature>
<feature type="compositionally biased region" description="Polar residues" evidence="14">
    <location>
        <begin position="22"/>
        <end position="44"/>
    </location>
</feature>
<evidence type="ECO:0000256" key="9">
    <source>
        <dbReference type="ARBA" id="ARBA00022968"/>
    </source>
</evidence>
<keyword evidence="5 15" id="KW-0812">Transmembrane</keyword>
<keyword evidence="9" id="KW-0735">Signal-anchor</keyword>
<dbReference type="InterPro" id="IPR037722">
    <property type="entry name" value="C2C_Ferlin"/>
</dbReference>
<comment type="subcellular location">
    <subcellularLocation>
        <location evidence="1">Cell membrane</location>
        <topology evidence="1">Single-pass type II membrane protein</topology>
    </subcellularLocation>
    <subcellularLocation>
        <location evidence="2">Cytoplasmic vesicle membrane</location>
        <topology evidence="2">Single-pass type II membrane protein</topology>
    </subcellularLocation>
</comment>
<dbReference type="Pfam" id="PF08150">
    <property type="entry name" value="FerB"/>
    <property type="match status" value="1"/>
</dbReference>
<evidence type="ECO:0000256" key="11">
    <source>
        <dbReference type="ARBA" id="ARBA00023136"/>
    </source>
</evidence>
<evidence type="ECO:0000256" key="7">
    <source>
        <dbReference type="ARBA" id="ARBA00022737"/>
    </source>
</evidence>
<dbReference type="InterPro" id="IPR032362">
    <property type="entry name" value="Ferlin_C"/>
</dbReference>
<dbReference type="SMART" id="SM00239">
    <property type="entry name" value="C2"/>
    <property type="match status" value="5"/>
</dbReference>
<feature type="domain" description="C2" evidence="16">
    <location>
        <begin position="1457"/>
        <end position="1581"/>
    </location>
</feature>
<feature type="compositionally biased region" description="Polar residues" evidence="14">
    <location>
        <begin position="1"/>
        <end position="14"/>
    </location>
</feature>
<evidence type="ECO:0000256" key="1">
    <source>
        <dbReference type="ARBA" id="ARBA00004401"/>
    </source>
</evidence>
<evidence type="ECO:0000256" key="12">
    <source>
        <dbReference type="ARBA" id="ARBA00023329"/>
    </source>
</evidence>
<dbReference type="SMART" id="SM00694">
    <property type="entry name" value="DysFC"/>
    <property type="match status" value="2"/>
</dbReference>
<dbReference type="InterPro" id="IPR037721">
    <property type="entry name" value="Ferlin"/>
</dbReference>
<evidence type="ECO:0000256" key="5">
    <source>
        <dbReference type="ARBA" id="ARBA00022692"/>
    </source>
</evidence>
<proteinExistence type="inferred from homology"/>
<dbReference type="InterPro" id="IPR055072">
    <property type="entry name" value="Ferlin_DSRM"/>
</dbReference>
<feature type="coiled-coil region" evidence="13">
    <location>
        <begin position="635"/>
        <end position="672"/>
    </location>
</feature>
<comment type="similarity">
    <text evidence="3">Belongs to the ferlin family.</text>
</comment>
<dbReference type="InterPro" id="IPR035892">
    <property type="entry name" value="C2_domain_sf"/>
</dbReference>
<evidence type="ECO:0000256" key="14">
    <source>
        <dbReference type="SAM" id="MobiDB-lite"/>
    </source>
</evidence>
<dbReference type="SMART" id="SM01202">
    <property type="entry name" value="FerI"/>
    <property type="match status" value="1"/>
</dbReference>
<dbReference type="CDD" id="cd04037">
    <property type="entry name" value="C2E_Ferlin"/>
    <property type="match status" value="1"/>
</dbReference>
<comment type="caution">
    <text evidence="17">The sequence shown here is derived from an EMBL/GenBank/DDBJ whole genome shotgun (WGS) entry which is preliminary data.</text>
</comment>
<dbReference type="InterPro" id="IPR037725">
    <property type="entry name" value="C2F_Ferlin"/>
</dbReference>
<feature type="domain" description="C2" evidence="16">
    <location>
        <begin position="107"/>
        <end position="226"/>
    </location>
</feature>
<organism evidence="17 18">
    <name type="scientific">Paragonimus westermani</name>
    <dbReference type="NCBI Taxonomy" id="34504"/>
    <lineage>
        <taxon>Eukaryota</taxon>
        <taxon>Metazoa</taxon>
        <taxon>Spiralia</taxon>
        <taxon>Lophotrochozoa</taxon>
        <taxon>Platyhelminthes</taxon>
        <taxon>Trematoda</taxon>
        <taxon>Digenea</taxon>
        <taxon>Plagiorchiida</taxon>
        <taxon>Troglotremata</taxon>
        <taxon>Troglotrematidae</taxon>
        <taxon>Paragonimus</taxon>
    </lineage>
</organism>
<evidence type="ECO:0000256" key="3">
    <source>
        <dbReference type="ARBA" id="ARBA00007561"/>
    </source>
</evidence>
<name>A0A8T0D4G9_9TREM</name>
<dbReference type="InterPro" id="IPR006614">
    <property type="entry name" value="Peroxin/Ferlin"/>
</dbReference>
<feature type="domain" description="C2" evidence="16">
    <location>
        <begin position="265"/>
        <end position="401"/>
    </location>
</feature>
<keyword evidence="13" id="KW-0175">Coiled coil</keyword>
<evidence type="ECO:0000256" key="15">
    <source>
        <dbReference type="SAM" id="Phobius"/>
    </source>
</evidence>
<dbReference type="CDD" id="cd04017">
    <property type="entry name" value="C2D_Ferlin"/>
    <property type="match status" value="1"/>
</dbReference>
<evidence type="ECO:0000256" key="6">
    <source>
        <dbReference type="ARBA" id="ARBA00022723"/>
    </source>
</evidence>
<dbReference type="InterPro" id="IPR000008">
    <property type="entry name" value="C2_dom"/>
</dbReference>
<evidence type="ECO:0000256" key="13">
    <source>
        <dbReference type="SAM" id="Coils"/>
    </source>
</evidence>
<evidence type="ECO:0000313" key="17">
    <source>
        <dbReference type="EMBL" id="KAF8562326.1"/>
    </source>
</evidence>
<dbReference type="CDD" id="cd04011">
    <property type="entry name" value="C2B_Ferlin"/>
    <property type="match status" value="1"/>
</dbReference>
<dbReference type="GO" id="GO:0005886">
    <property type="term" value="C:plasma membrane"/>
    <property type="evidence" value="ECO:0007669"/>
    <property type="project" value="UniProtKB-SubCell"/>
</dbReference>
<dbReference type="Pfam" id="PF08165">
    <property type="entry name" value="FerA"/>
    <property type="match status" value="1"/>
</dbReference>
<dbReference type="SMART" id="SM00693">
    <property type="entry name" value="DysFN"/>
    <property type="match status" value="2"/>
</dbReference>
<keyword evidence="4" id="KW-1003">Cell membrane</keyword>
<reference evidence="17 18" key="1">
    <citation type="submission" date="2019-07" db="EMBL/GenBank/DDBJ databases">
        <title>Annotation for the trematode Paragonimus westermani.</title>
        <authorList>
            <person name="Choi Y.-J."/>
        </authorList>
    </citation>
    <scope>NUCLEOTIDE SEQUENCE [LARGE SCALE GENOMIC DNA]</scope>
    <source>
        <strain evidence="17">180907_Pwestermani</strain>
    </source>
</reference>
<feature type="domain" description="C2" evidence="16">
    <location>
        <begin position="1702"/>
        <end position="1851"/>
    </location>
</feature>
<dbReference type="PANTHER" id="PTHR12546">
    <property type="entry name" value="FER-1-LIKE"/>
    <property type="match status" value="1"/>
</dbReference>